<sequence>MARFCVYLGSRSGEHPDFCQAATALGRMLARRGHTLIYGGARIGLMGALANAALDEGGDVIGVMPDHLVEREQAHLGLTELIRVRDMHARKAAMAARADAFMALPGGIGTLEELFEIWTWGYLGLHDKPLGVLNVQDFYTPLLSFVDATVEHGFLHPATRHMLLDAATPEALLDALQAKLKLAAFPIIRSVACMPCILAGSRPAGRKPPSLIRRAPVRCSCALPTPGSTAPI</sequence>
<dbReference type="NCBIfam" id="TIGR00730">
    <property type="entry name" value="Rossman fold protein, TIGR00730 family"/>
    <property type="match status" value="1"/>
</dbReference>
<keyword evidence="3" id="KW-0203">Cytokinin biosynthesis</keyword>
<evidence type="ECO:0000256" key="1">
    <source>
        <dbReference type="ARBA" id="ARBA00000274"/>
    </source>
</evidence>
<comment type="catalytic activity">
    <reaction evidence="1">
        <text>AMP + H2O = D-ribose 5-phosphate + adenine</text>
        <dbReference type="Rhea" id="RHEA:20129"/>
        <dbReference type="ChEBI" id="CHEBI:15377"/>
        <dbReference type="ChEBI" id="CHEBI:16708"/>
        <dbReference type="ChEBI" id="CHEBI:78346"/>
        <dbReference type="ChEBI" id="CHEBI:456215"/>
        <dbReference type="EC" id="3.2.2.4"/>
    </reaction>
</comment>
<name>A0ABP7LRN5_9GAMM</name>
<dbReference type="SUPFAM" id="SSF102405">
    <property type="entry name" value="MCP/YpsA-like"/>
    <property type="match status" value="1"/>
</dbReference>
<comment type="similarity">
    <text evidence="2 3">Belongs to the LOG family.</text>
</comment>
<dbReference type="Pfam" id="PF03641">
    <property type="entry name" value="Lysine_decarbox"/>
    <property type="match status" value="1"/>
</dbReference>
<comment type="caution">
    <text evidence="4">The sequence shown here is derived from an EMBL/GenBank/DDBJ whole genome shotgun (WGS) entry which is preliminary data.</text>
</comment>
<dbReference type="PANTHER" id="PTHR31223:SF70">
    <property type="entry name" value="LOG FAMILY PROTEIN YJL055W"/>
    <property type="match status" value="1"/>
</dbReference>
<dbReference type="InterPro" id="IPR031100">
    <property type="entry name" value="LOG_fam"/>
</dbReference>
<dbReference type="PANTHER" id="PTHR31223">
    <property type="entry name" value="LOG FAMILY PROTEIN YJL055W"/>
    <property type="match status" value="1"/>
</dbReference>
<accession>A0ABP7LRN5</accession>
<dbReference type="EMBL" id="BAAAZT010000069">
    <property type="protein sequence ID" value="GAA3905992.1"/>
    <property type="molecule type" value="Genomic_DNA"/>
</dbReference>
<dbReference type="Gene3D" id="3.40.50.450">
    <property type="match status" value="1"/>
</dbReference>
<reference evidence="5" key="1">
    <citation type="journal article" date="2019" name="Int. J. Syst. Evol. Microbiol.">
        <title>The Global Catalogue of Microorganisms (GCM) 10K type strain sequencing project: providing services to taxonomists for standard genome sequencing and annotation.</title>
        <authorList>
            <consortium name="The Broad Institute Genomics Platform"/>
            <consortium name="The Broad Institute Genome Sequencing Center for Infectious Disease"/>
            <person name="Wu L."/>
            <person name="Ma J."/>
        </authorList>
    </citation>
    <scope>NUCLEOTIDE SEQUENCE [LARGE SCALE GENOMIC DNA]</scope>
    <source>
        <strain evidence="5">JCM 16914</strain>
    </source>
</reference>
<protein>
    <recommendedName>
        <fullName evidence="3">Cytokinin riboside 5'-monophosphate phosphoribohydrolase</fullName>
        <ecNumber evidence="3">3.2.2.n1</ecNumber>
    </recommendedName>
</protein>
<organism evidence="4 5">
    <name type="scientific">Halomonas cibimaris</name>
    <dbReference type="NCBI Taxonomy" id="657012"/>
    <lineage>
        <taxon>Bacteria</taxon>
        <taxon>Pseudomonadati</taxon>
        <taxon>Pseudomonadota</taxon>
        <taxon>Gammaproteobacteria</taxon>
        <taxon>Oceanospirillales</taxon>
        <taxon>Halomonadaceae</taxon>
        <taxon>Halomonas</taxon>
    </lineage>
</organism>
<evidence type="ECO:0000256" key="2">
    <source>
        <dbReference type="ARBA" id="ARBA00006763"/>
    </source>
</evidence>
<evidence type="ECO:0000256" key="3">
    <source>
        <dbReference type="RuleBase" id="RU363015"/>
    </source>
</evidence>
<dbReference type="InterPro" id="IPR005269">
    <property type="entry name" value="LOG"/>
</dbReference>
<evidence type="ECO:0000313" key="5">
    <source>
        <dbReference type="Proteomes" id="UP001500133"/>
    </source>
</evidence>
<dbReference type="EC" id="3.2.2.n1" evidence="3"/>
<dbReference type="Proteomes" id="UP001500133">
    <property type="component" value="Unassembled WGS sequence"/>
</dbReference>
<proteinExistence type="inferred from homology"/>
<gene>
    <name evidence="4" type="ORF">GCM10022228_15320</name>
</gene>
<keyword evidence="5" id="KW-1185">Reference proteome</keyword>
<evidence type="ECO:0000313" key="4">
    <source>
        <dbReference type="EMBL" id="GAA3905992.1"/>
    </source>
</evidence>
<keyword evidence="3" id="KW-0378">Hydrolase</keyword>